<evidence type="ECO:0000256" key="6">
    <source>
        <dbReference type="ARBA" id="ARBA00034303"/>
    </source>
</evidence>
<protein>
    <submittedName>
        <fullName evidence="7">Uncharacterized protein</fullName>
    </submittedName>
</protein>
<comment type="similarity">
    <text evidence="1">Belongs to the TMEM53 family.</text>
</comment>
<comment type="caution">
    <text evidence="7">The sequence shown here is derived from an EMBL/GenBank/DDBJ whole genome shotgun (WGS) entry which is preliminary data.</text>
</comment>
<dbReference type="AlphaFoldDB" id="A0AAD7BK97"/>
<accession>A0AAD7BK97</accession>
<dbReference type="SUPFAM" id="SSF53474">
    <property type="entry name" value="alpha/beta-Hydrolases"/>
    <property type="match status" value="1"/>
</dbReference>
<name>A0AAD7BK97_9AGAR</name>
<keyword evidence="3" id="KW-1133">Transmembrane helix</keyword>
<keyword evidence="4" id="KW-0472">Membrane</keyword>
<dbReference type="PANTHER" id="PTHR12265">
    <property type="entry name" value="TRANSMEMBRANE PROTEIN 53"/>
    <property type="match status" value="1"/>
</dbReference>
<sequence>MEHPRASPVALNSIVHHLPATASQTIDSSEPQLILIFAWMDAKFLHIMKYSSKYSALFPSAAQILIQSDMAASCSGTSAMNLRRMQPLVKLMSEYGVFSENPPRMLFHAFSAGGTAQLLWLARALRDATKTNFPRLKPRTGIIFDSTPALFDYPALIRLSMPSYSSMMAYQKLFGLVGVTALWIVDNANGLLRIRPGSMQQFIHGGMNNPRILEWTDSDTPRLYLYSDADYLMQVAPVRAHIAGVRKAGMMNVSAEEFRGSGHVQHASKDPERYWVAVRQLWVDVVRPKAKL</sequence>
<proteinExistence type="inferred from homology"/>
<evidence type="ECO:0000313" key="8">
    <source>
        <dbReference type="Proteomes" id="UP001221142"/>
    </source>
</evidence>
<comment type="subcellular location">
    <subcellularLocation>
        <location evidence="6">Nucleus outer membrane</location>
        <topology evidence="6">Single-pass membrane protein</topology>
    </subcellularLocation>
</comment>
<keyword evidence="5" id="KW-0539">Nucleus</keyword>
<keyword evidence="2" id="KW-0812">Transmembrane</keyword>
<dbReference type="Pfam" id="PF05705">
    <property type="entry name" value="DUF829"/>
    <property type="match status" value="1"/>
</dbReference>
<dbReference type="Proteomes" id="UP001221142">
    <property type="component" value="Unassembled WGS sequence"/>
</dbReference>
<evidence type="ECO:0000256" key="5">
    <source>
        <dbReference type="ARBA" id="ARBA00023242"/>
    </source>
</evidence>
<dbReference type="InterPro" id="IPR008547">
    <property type="entry name" value="DUF829_TMEM53"/>
</dbReference>
<gene>
    <name evidence="7" type="ORF">FB45DRAFT_926253</name>
</gene>
<evidence type="ECO:0000256" key="2">
    <source>
        <dbReference type="ARBA" id="ARBA00022692"/>
    </source>
</evidence>
<evidence type="ECO:0000256" key="4">
    <source>
        <dbReference type="ARBA" id="ARBA00023136"/>
    </source>
</evidence>
<dbReference type="EMBL" id="JARKIF010000014">
    <property type="protein sequence ID" value="KAJ7623620.1"/>
    <property type="molecule type" value="Genomic_DNA"/>
</dbReference>
<dbReference type="GO" id="GO:0005640">
    <property type="term" value="C:nuclear outer membrane"/>
    <property type="evidence" value="ECO:0007669"/>
    <property type="project" value="UniProtKB-SubCell"/>
</dbReference>
<dbReference type="InterPro" id="IPR029058">
    <property type="entry name" value="AB_hydrolase_fold"/>
</dbReference>
<dbReference type="PANTHER" id="PTHR12265:SF30">
    <property type="entry name" value="TRANSMEMBRANE PROTEIN 53"/>
    <property type="match status" value="1"/>
</dbReference>
<keyword evidence="8" id="KW-1185">Reference proteome</keyword>
<evidence type="ECO:0000256" key="3">
    <source>
        <dbReference type="ARBA" id="ARBA00022989"/>
    </source>
</evidence>
<evidence type="ECO:0000256" key="1">
    <source>
        <dbReference type="ARBA" id="ARBA00007387"/>
    </source>
</evidence>
<organism evidence="7 8">
    <name type="scientific">Roridomyces roridus</name>
    <dbReference type="NCBI Taxonomy" id="1738132"/>
    <lineage>
        <taxon>Eukaryota</taxon>
        <taxon>Fungi</taxon>
        <taxon>Dikarya</taxon>
        <taxon>Basidiomycota</taxon>
        <taxon>Agaricomycotina</taxon>
        <taxon>Agaricomycetes</taxon>
        <taxon>Agaricomycetidae</taxon>
        <taxon>Agaricales</taxon>
        <taxon>Marasmiineae</taxon>
        <taxon>Mycenaceae</taxon>
        <taxon>Roridomyces</taxon>
    </lineage>
</organism>
<evidence type="ECO:0000313" key="7">
    <source>
        <dbReference type="EMBL" id="KAJ7623620.1"/>
    </source>
</evidence>
<reference evidence="7" key="1">
    <citation type="submission" date="2023-03" db="EMBL/GenBank/DDBJ databases">
        <title>Massive genome expansion in bonnet fungi (Mycena s.s.) driven by repeated elements and novel gene families across ecological guilds.</title>
        <authorList>
            <consortium name="Lawrence Berkeley National Laboratory"/>
            <person name="Harder C.B."/>
            <person name="Miyauchi S."/>
            <person name="Viragh M."/>
            <person name="Kuo A."/>
            <person name="Thoen E."/>
            <person name="Andreopoulos B."/>
            <person name="Lu D."/>
            <person name="Skrede I."/>
            <person name="Drula E."/>
            <person name="Henrissat B."/>
            <person name="Morin E."/>
            <person name="Kohler A."/>
            <person name="Barry K."/>
            <person name="LaButti K."/>
            <person name="Morin E."/>
            <person name="Salamov A."/>
            <person name="Lipzen A."/>
            <person name="Mereny Z."/>
            <person name="Hegedus B."/>
            <person name="Baldrian P."/>
            <person name="Stursova M."/>
            <person name="Weitz H."/>
            <person name="Taylor A."/>
            <person name="Grigoriev I.V."/>
            <person name="Nagy L.G."/>
            <person name="Martin F."/>
            <person name="Kauserud H."/>
        </authorList>
    </citation>
    <scope>NUCLEOTIDE SEQUENCE</scope>
    <source>
        <strain evidence="7">9284</strain>
    </source>
</reference>